<dbReference type="SUPFAM" id="SSF56112">
    <property type="entry name" value="Protein kinase-like (PK-like)"/>
    <property type="match status" value="1"/>
</dbReference>
<comment type="caution">
    <text evidence="2">The sequence shown here is derived from an EMBL/GenBank/DDBJ whole genome shotgun (WGS) entry which is preliminary data.</text>
</comment>
<dbReference type="Pfam" id="PF01633">
    <property type="entry name" value="Choline_kinase"/>
    <property type="match status" value="1"/>
</dbReference>
<gene>
    <name evidence="2" type="ORF">INT44_007356</name>
</gene>
<proteinExistence type="inferred from homology"/>
<dbReference type="GO" id="GO:0005737">
    <property type="term" value="C:cytoplasm"/>
    <property type="evidence" value="ECO:0007669"/>
    <property type="project" value="TreeGrafter"/>
</dbReference>
<dbReference type="EMBL" id="JAEPRA010000013">
    <property type="protein sequence ID" value="KAG2176692.1"/>
    <property type="molecule type" value="Genomic_DNA"/>
</dbReference>
<dbReference type="OrthoDB" id="10267235at2759"/>
<dbReference type="Gene3D" id="3.90.1200.10">
    <property type="match status" value="1"/>
</dbReference>
<dbReference type="Proteomes" id="UP000612746">
    <property type="component" value="Unassembled WGS sequence"/>
</dbReference>
<dbReference type="GO" id="GO:0006646">
    <property type="term" value="P:phosphatidylethanolamine biosynthetic process"/>
    <property type="evidence" value="ECO:0007669"/>
    <property type="project" value="TreeGrafter"/>
</dbReference>
<dbReference type="PANTHER" id="PTHR22603">
    <property type="entry name" value="CHOLINE/ETHANOALAMINE KINASE"/>
    <property type="match status" value="1"/>
</dbReference>
<accession>A0A8H7UCN8</accession>
<name>A0A8H7UCN8_9FUNG</name>
<comment type="similarity">
    <text evidence="1">Belongs to the choline/ethanolamine kinase family.</text>
</comment>
<dbReference type="GO" id="GO:0004305">
    <property type="term" value="F:ethanolamine kinase activity"/>
    <property type="evidence" value="ECO:0007669"/>
    <property type="project" value="TreeGrafter"/>
</dbReference>
<evidence type="ECO:0000313" key="2">
    <source>
        <dbReference type="EMBL" id="KAG2176692.1"/>
    </source>
</evidence>
<dbReference type="Gene3D" id="3.30.200.20">
    <property type="entry name" value="Phosphorylase Kinase, domain 1"/>
    <property type="match status" value="1"/>
</dbReference>
<dbReference type="InterPro" id="IPR011009">
    <property type="entry name" value="Kinase-like_dom_sf"/>
</dbReference>
<keyword evidence="3" id="KW-1185">Reference proteome</keyword>
<dbReference type="GO" id="GO:0004103">
    <property type="term" value="F:choline kinase activity"/>
    <property type="evidence" value="ECO:0007669"/>
    <property type="project" value="TreeGrafter"/>
</dbReference>
<dbReference type="CDD" id="cd05157">
    <property type="entry name" value="ETNK_euk"/>
    <property type="match status" value="1"/>
</dbReference>
<evidence type="ECO:0008006" key="4">
    <source>
        <dbReference type="Google" id="ProtNLM"/>
    </source>
</evidence>
<reference evidence="2" key="1">
    <citation type="submission" date="2020-12" db="EMBL/GenBank/DDBJ databases">
        <title>Metabolic potential, ecology and presence of endohyphal bacteria is reflected in genomic diversity of Mucoromycotina.</title>
        <authorList>
            <person name="Muszewska A."/>
            <person name="Okrasinska A."/>
            <person name="Steczkiewicz K."/>
            <person name="Drgas O."/>
            <person name="Orlowska M."/>
            <person name="Perlinska-Lenart U."/>
            <person name="Aleksandrzak-Piekarczyk T."/>
            <person name="Szatraj K."/>
            <person name="Zielenkiewicz U."/>
            <person name="Pilsyk S."/>
            <person name="Malc E."/>
            <person name="Mieczkowski P."/>
            <person name="Kruszewska J.S."/>
            <person name="Biernat P."/>
            <person name="Pawlowska J."/>
        </authorList>
    </citation>
    <scope>NUCLEOTIDE SEQUENCE</scope>
    <source>
        <strain evidence="2">WA0000051536</strain>
    </source>
</reference>
<evidence type="ECO:0000313" key="3">
    <source>
        <dbReference type="Proteomes" id="UP000612746"/>
    </source>
</evidence>
<dbReference type="AlphaFoldDB" id="A0A8H7UCN8"/>
<organism evidence="2 3">
    <name type="scientific">Umbelopsis vinacea</name>
    <dbReference type="NCBI Taxonomy" id="44442"/>
    <lineage>
        <taxon>Eukaryota</taxon>
        <taxon>Fungi</taxon>
        <taxon>Fungi incertae sedis</taxon>
        <taxon>Mucoromycota</taxon>
        <taxon>Mucoromycotina</taxon>
        <taxon>Umbelopsidomycetes</taxon>
        <taxon>Umbelopsidales</taxon>
        <taxon>Umbelopsidaceae</taxon>
        <taxon>Umbelopsis</taxon>
    </lineage>
</organism>
<protein>
    <recommendedName>
        <fullName evidence="4">Choline kinase</fullName>
    </recommendedName>
</protein>
<sequence length="447" mass="51494">MTANNSLTGYQRTAITLPPRLSRIPRIHRHHIRSIASLLKEAAEKNWPIEQWKRSILKILHGGAVDENEVNSKIPHINDSIHMSLCKGDKLKPTALAVIKKLLPEWRDVQSIEMNRVSGALTNAVFFVTSTHGKILLRIYGVGVDEILHRDREIVWLKLLSQMNIGPQLLGTFANGRLEQFLDSATLTHPEISDPVISETIANRLGELHSIVDSFPPTKSERESPEIWYNVDKWYPMAMRVVTEIYKRKPESREGLRSFGIMQLDTEIKDLKEILNKLNSEIVFCHNDGFLEAHQRTMIISQTQYGNILRMNDEDGELVLVDYEYAGYNFAAFDIGNHWCEWTANYHAEDPALIHLEQYPNQEEQLRFVRSYIRERIAPKVLSDEELEEQAVRLASESAKWSVASHLMWGLWGLVQASQSEIDFDYYKYAMQRLSAFRDGLANLQKE</sequence>
<evidence type="ECO:0000256" key="1">
    <source>
        <dbReference type="ARBA" id="ARBA00038211"/>
    </source>
</evidence>
<dbReference type="PANTHER" id="PTHR22603:SF93">
    <property type="entry name" value="RE24176P"/>
    <property type="match status" value="1"/>
</dbReference>